<dbReference type="PANTHER" id="PTHR35335">
    <property type="entry name" value="UPF0716 PROTEIN FXSA"/>
    <property type="match status" value="1"/>
</dbReference>
<dbReference type="InterPro" id="IPR007313">
    <property type="entry name" value="FxsA"/>
</dbReference>
<feature type="transmembrane region" description="Helical" evidence="2">
    <location>
        <begin position="43"/>
        <end position="61"/>
    </location>
</feature>
<feature type="compositionally biased region" description="Polar residues" evidence="1">
    <location>
        <begin position="162"/>
        <end position="173"/>
    </location>
</feature>
<keyword evidence="2" id="KW-0812">Transmembrane</keyword>
<accession>A0ABN2RU23</accession>
<dbReference type="PANTHER" id="PTHR35335:SF1">
    <property type="entry name" value="UPF0716 PROTEIN FXSA"/>
    <property type="match status" value="1"/>
</dbReference>
<feature type="transmembrane region" description="Helical" evidence="2">
    <location>
        <begin position="15"/>
        <end position="37"/>
    </location>
</feature>
<protein>
    <submittedName>
        <fullName evidence="3">Uncharacterized protein</fullName>
    </submittedName>
</protein>
<name>A0ABN2RU23_9MICO</name>
<keyword evidence="2" id="KW-1133">Transmembrane helix</keyword>
<reference evidence="3 4" key="1">
    <citation type="journal article" date="2019" name="Int. J. Syst. Evol. Microbiol.">
        <title>The Global Catalogue of Microorganisms (GCM) 10K type strain sequencing project: providing services to taxonomists for standard genome sequencing and annotation.</title>
        <authorList>
            <consortium name="The Broad Institute Genomics Platform"/>
            <consortium name="The Broad Institute Genome Sequencing Center for Infectious Disease"/>
            <person name="Wu L."/>
            <person name="Ma J."/>
        </authorList>
    </citation>
    <scope>NUCLEOTIDE SEQUENCE [LARGE SCALE GENOMIC DNA]</scope>
    <source>
        <strain evidence="3 4">JCM 15628</strain>
    </source>
</reference>
<comment type="caution">
    <text evidence="3">The sequence shown here is derived from an EMBL/GenBank/DDBJ whole genome shotgun (WGS) entry which is preliminary data.</text>
</comment>
<evidence type="ECO:0000256" key="2">
    <source>
        <dbReference type="SAM" id="Phobius"/>
    </source>
</evidence>
<feature type="transmembrane region" description="Helical" evidence="2">
    <location>
        <begin position="86"/>
        <end position="105"/>
    </location>
</feature>
<dbReference type="Proteomes" id="UP001500013">
    <property type="component" value="Unassembled WGS sequence"/>
</dbReference>
<keyword evidence="4" id="KW-1185">Reference proteome</keyword>
<evidence type="ECO:0000313" key="4">
    <source>
        <dbReference type="Proteomes" id="UP001500013"/>
    </source>
</evidence>
<proteinExistence type="predicted"/>
<feature type="compositionally biased region" description="Acidic residues" evidence="1">
    <location>
        <begin position="175"/>
        <end position="185"/>
    </location>
</feature>
<keyword evidence="2" id="KW-0472">Membrane</keyword>
<organism evidence="3 4">
    <name type="scientific">Terrabacter lapilli</name>
    <dbReference type="NCBI Taxonomy" id="436231"/>
    <lineage>
        <taxon>Bacteria</taxon>
        <taxon>Bacillati</taxon>
        <taxon>Actinomycetota</taxon>
        <taxon>Actinomycetes</taxon>
        <taxon>Micrococcales</taxon>
        <taxon>Intrasporangiaceae</taxon>
        <taxon>Terrabacter</taxon>
    </lineage>
</organism>
<gene>
    <name evidence="3" type="ORF">GCM10009817_13880</name>
</gene>
<dbReference type="EMBL" id="BAAAPU010000004">
    <property type="protein sequence ID" value="GAA1974897.1"/>
    <property type="molecule type" value="Genomic_DNA"/>
</dbReference>
<dbReference type="NCBIfam" id="NF008528">
    <property type="entry name" value="PRK11463.1-2"/>
    <property type="match status" value="1"/>
</dbReference>
<evidence type="ECO:0000313" key="3">
    <source>
        <dbReference type="EMBL" id="GAA1974897.1"/>
    </source>
</evidence>
<dbReference type="RefSeq" id="WP_344059819.1">
    <property type="nucleotide sequence ID" value="NZ_BAAAPU010000004.1"/>
</dbReference>
<feature type="region of interest" description="Disordered" evidence="1">
    <location>
        <begin position="141"/>
        <end position="185"/>
    </location>
</feature>
<dbReference type="Pfam" id="PF04186">
    <property type="entry name" value="FxsA"/>
    <property type="match status" value="1"/>
</dbReference>
<sequence>MTTAPRSPRTRRLRLTRLALVGLLLLPILEIVVIVAVGQWIGGWPTFLLIVATSLLGAWLIRREGGRAWRELQQAVRSGRMPAREIADGIVVLAGGTLLVLPGFITDVVGLLLVLPFTRPVARSLLAAVISRRLLAQTERFTGPRVTGQPTGEPTGAGWQETDPQGPQRSSSSDEVVEGEIIDED</sequence>
<evidence type="ECO:0000256" key="1">
    <source>
        <dbReference type="SAM" id="MobiDB-lite"/>
    </source>
</evidence>